<dbReference type="Proteomes" id="UP000270661">
    <property type="component" value="Unassembled WGS sequence"/>
</dbReference>
<dbReference type="Pfam" id="PF19799">
    <property type="entry name" value="DUF6282"/>
    <property type="match status" value="1"/>
</dbReference>
<proteinExistence type="predicted"/>
<dbReference type="InterPro" id="IPR032466">
    <property type="entry name" value="Metal_Hydrolase"/>
</dbReference>
<sequence length="289" mass="32566">MSYPRRLFEADFIDVHYHAGPDAYLRRHGVMEAGRRYSSLNGWVVLKNHLGCTASQAWEARQEGLPVSGSVVLNEVAGGIDFRVVQRSLCHHGDSDARLIVHLPTVTGRPHQSRLKRNSGHWILDKYPIRPLTVSHEGKLNAQTLDVLRMARDYPIVISTGHADADEVRLLIDAAVRLDVPRLMLNQPANPLTGLNARALLALAQAPMVYTEQTALTYLLGYQPWEDFTQVLRDVPRALYSSDLGQTSQPDIEQWQVDSLLWFERIGLGSERAQQVWQGNARKLLQLEP</sequence>
<dbReference type="SUPFAM" id="SSF51556">
    <property type="entry name" value="Metallo-dependent hydrolases"/>
    <property type="match status" value="1"/>
</dbReference>
<keyword evidence="2" id="KW-1185">Reference proteome</keyword>
<dbReference type="OrthoDB" id="9789440at2"/>
<accession>A0A3M3DT70</accession>
<dbReference type="PIRSF" id="PIRSF021898">
    <property type="entry name" value="UCP021898"/>
    <property type="match status" value="1"/>
</dbReference>
<evidence type="ECO:0000313" key="2">
    <source>
        <dbReference type="Proteomes" id="UP000270661"/>
    </source>
</evidence>
<dbReference type="AlphaFoldDB" id="A0A3M3DT70"/>
<dbReference type="Gene3D" id="3.20.20.140">
    <property type="entry name" value="Metal-dependent hydrolases"/>
    <property type="match status" value="1"/>
</dbReference>
<dbReference type="InterPro" id="IPR016797">
    <property type="entry name" value="UCP021898"/>
</dbReference>
<gene>
    <name evidence="1" type="ORF">ALQ77_04017</name>
</gene>
<protein>
    <recommendedName>
        <fullName evidence="3">Amidohydrolase-related domain-containing protein</fullName>
    </recommendedName>
</protein>
<reference evidence="1 2" key="1">
    <citation type="submission" date="2018-08" db="EMBL/GenBank/DDBJ databases">
        <title>Recombination of ecologically and evolutionarily significant loci maintains genetic cohesion in the Pseudomonas syringae species complex.</title>
        <authorList>
            <person name="Dillon M."/>
            <person name="Thakur S."/>
            <person name="Almeida R.N.D."/>
            <person name="Weir B.S."/>
            <person name="Guttman D.S."/>
        </authorList>
    </citation>
    <scope>NUCLEOTIDE SEQUENCE [LARGE SCALE GENOMIC DNA]</scope>
    <source>
        <strain evidence="1 2">NCPPB2445</strain>
    </source>
</reference>
<name>A0A3M3DT70_9PSED</name>
<dbReference type="RefSeq" id="WP_053191135.1">
    <property type="nucleotide sequence ID" value="NZ_CP072011.1"/>
</dbReference>
<dbReference type="EMBL" id="RBOJ01000115">
    <property type="protein sequence ID" value="RMM40538.1"/>
    <property type="molecule type" value="Genomic_DNA"/>
</dbReference>
<dbReference type="InterPro" id="IPR046249">
    <property type="entry name" value="DUF6282"/>
</dbReference>
<evidence type="ECO:0000313" key="1">
    <source>
        <dbReference type="EMBL" id="RMM40538.1"/>
    </source>
</evidence>
<evidence type="ECO:0008006" key="3">
    <source>
        <dbReference type="Google" id="ProtNLM"/>
    </source>
</evidence>
<comment type="caution">
    <text evidence="1">The sequence shown here is derived from an EMBL/GenBank/DDBJ whole genome shotgun (WGS) entry which is preliminary data.</text>
</comment>
<dbReference type="STRING" id="47879.AXG94_03785"/>
<organism evidence="1 2">
    <name type="scientific">Pseudomonas corrugata</name>
    <dbReference type="NCBI Taxonomy" id="47879"/>
    <lineage>
        <taxon>Bacteria</taxon>
        <taxon>Pseudomonadati</taxon>
        <taxon>Pseudomonadota</taxon>
        <taxon>Gammaproteobacteria</taxon>
        <taxon>Pseudomonadales</taxon>
        <taxon>Pseudomonadaceae</taxon>
        <taxon>Pseudomonas</taxon>
    </lineage>
</organism>